<name>A0A645FCW6_9ZZZZ</name>
<comment type="similarity">
    <text evidence="2">Belongs to the purine nucleoside phosphorylase YfiH/LACC1 family.</text>
</comment>
<dbReference type="GO" id="GO:0017061">
    <property type="term" value="F:S-methyl-5-thioadenosine phosphorylase activity"/>
    <property type="evidence" value="ECO:0007669"/>
    <property type="project" value="UniProtKB-EC"/>
</dbReference>
<evidence type="ECO:0000256" key="8">
    <source>
        <dbReference type="ARBA" id="ARBA00048968"/>
    </source>
</evidence>
<dbReference type="InterPro" id="IPR038371">
    <property type="entry name" value="Cu_polyphenol_OxRdtase_sf"/>
</dbReference>
<accession>A0A645FCW6</accession>
<keyword evidence="3" id="KW-0808">Transferase</keyword>
<dbReference type="InterPro" id="IPR003730">
    <property type="entry name" value="Cu_polyphenol_OxRdtase"/>
</dbReference>
<dbReference type="Pfam" id="PF02578">
    <property type="entry name" value="Cu-oxidase_4"/>
    <property type="match status" value="1"/>
</dbReference>
<keyword evidence="6" id="KW-0862">Zinc</keyword>
<keyword evidence="5" id="KW-0378">Hydrolase</keyword>
<sequence length="231" mass="25698">MGNYASMNMSPFSGDNVEHQSENLNLLKKKLNSTDLIIPFQTHGTEIGIINEDFIQKNFAERADLLNGVDALITKEPNVCIGVTTADCVPLIFYDPQLEVIAVAHAGWRGTCGRIAEKVVKRMQEEFGTHPQHINVVIGPSISGTVYNVGNELIDNFSSAGFPVAEIFNTNNELIYLDLWKANQWLLESMGVPADHIQISEICTYTQHEKFFSARRLGLKSGRMLSAIMLK</sequence>
<evidence type="ECO:0000256" key="4">
    <source>
        <dbReference type="ARBA" id="ARBA00022723"/>
    </source>
</evidence>
<dbReference type="GO" id="GO:0004000">
    <property type="term" value="F:adenosine deaminase activity"/>
    <property type="evidence" value="ECO:0007669"/>
    <property type="project" value="RHEA"/>
</dbReference>
<dbReference type="PANTHER" id="PTHR30616:SF2">
    <property type="entry name" value="PURINE NUCLEOSIDE PHOSPHORYLASE LACC1"/>
    <property type="match status" value="1"/>
</dbReference>
<comment type="catalytic activity">
    <reaction evidence="9">
        <text>S-methyl-5'-thioadenosine + phosphate = 5-(methylsulfanyl)-alpha-D-ribose 1-phosphate + adenine</text>
        <dbReference type="Rhea" id="RHEA:11852"/>
        <dbReference type="ChEBI" id="CHEBI:16708"/>
        <dbReference type="ChEBI" id="CHEBI:17509"/>
        <dbReference type="ChEBI" id="CHEBI:43474"/>
        <dbReference type="ChEBI" id="CHEBI:58533"/>
        <dbReference type="EC" id="2.4.2.28"/>
    </reaction>
    <physiologicalReaction direction="left-to-right" evidence="9">
        <dbReference type="Rhea" id="RHEA:11853"/>
    </physiologicalReaction>
</comment>
<protein>
    <submittedName>
        <fullName evidence="10">Polyphenol oxidase</fullName>
        <ecNumber evidence="10">1.10.3.-</ecNumber>
    </submittedName>
</protein>
<evidence type="ECO:0000256" key="2">
    <source>
        <dbReference type="ARBA" id="ARBA00007353"/>
    </source>
</evidence>
<dbReference type="EC" id="1.10.3.-" evidence="10"/>
<proteinExistence type="inferred from homology"/>
<evidence type="ECO:0000313" key="10">
    <source>
        <dbReference type="EMBL" id="MPN12137.1"/>
    </source>
</evidence>
<evidence type="ECO:0000256" key="7">
    <source>
        <dbReference type="ARBA" id="ARBA00047989"/>
    </source>
</evidence>
<organism evidence="10">
    <name type="scientific">bioreactor metagenome</name>
    <dbReference type="NCBI Taxonomy" id="1076179"/>
    <lineage>
        <taxon>unclassified sequences</taxon>
        <taxon>metagenomes</taxon>
        <taxon>ecological metagenomes</taxon>
    </lineage>
</organism>
<comment type="catalytic activity">
    <reaction evidence="1">
        <text>inosine + phosphate = alpha-D-ribose 1-phosphate + hypoxanthine</text>
        <dbReference type="Rhea" id="RHEA:27646"/>
        <dbReference type="ChEBI" id="CHEBI:17368"/>
        <dbReference type="ChEBI" id="CHEBI:17596"/>
        <dbReference type="ChEBI" id="CHEBI:43474"/>
        <dbReference type="ChEBI" id="CHEBI:57720"/>
        <dbReference type="EC" id="2.4.2.1"/>
    </reaction>
    <physiologicalReaction direction="left-to-right" evidence="1">
        <dbReference type="Rhea" id="RHEA:27647"/>
    </physiologicalReaction>
</comment>
<dbReference type="Gene3D" id="3.60.140.10">
    <property type="entry name" value="CNF1/YfiH-like putative cysteine hydrolases"/>
    <property type="match status" value="1"/>
</dbReference>
<comment type="caution">
    <text evidence="10">The sequence shown here is derived from an EMBL/GenBank/DDBJ whole genome shotgun (WGS) entry which is preliminary data.</text>
</comment>
<dbReference type="SUPFAM" id="SSF64438">
    <property type="entry name" value="CNF1/YfiH-like putative cysteine hydrolases"/>
    <property type="match status" value="1"/>
</dbReference>
<evidence type="ECO:0000256" key="9">
    <source>
        <dbReference type="ARBA" id="ARBA00049893"/>
    </source>
</evidence>
<dbReference type="CDD" id="cd16833">
    <property type="entry name" value="YfiH"/>
    <property type="match status" value="1"/>
</dbReference>
<dbReference type="AlphaFoldDB" id="A0A645FCW6"/>
<evidence type="ECO:0000256" key="5">
    <source>
        <dbReference type="ARBA" id="ARBA00022801"/>
    </source>
</evidence>
<dbReference type="InterPro" id="IPR011324">
    <property type="entry name" value="Cytotoxic_necrot_fac-like_cat"/>
</dbReference>
<dbReference type="GO" id="GO:0016491">
    <property type="term" value="F:oxidoreductase activity"/>
    <property type="evidence" value="ECO:0007669"/>
    <property type="project" value="UniProtKB-KW"/>
</dbReference>
<evidence type="ECO:0000256" key="6">
    <source>
        <dbReference type="ARBA" id="ARBA00022833"/>
    </source>
</evidence>
<gene>
    <name evidence="10" type="ORF">SDC9_159449</name>
</gene>
<dbReference type="PANTHER" id="PTHR30616">
    <property type="entry name" value="UNCHARACTERIZED PROTEIN YFIH"/>
    <property type="match status" value="1"/>
</dbReference>
<evidence type="ECO:0000256" key="3">
    <source>
        <dbReference type="ARBA" id="ARBA00022679"/>
    </source>
</evidence>
<dbReference type="NCBIfam" id="TIGR00726">
    <property type="entry name" value="peptidoglycan editing factor PgeF"/>
    <property type="match status" value="1"/>
</dbReference>
<evidence type="ECO:0000256" key="1">
    <source>
        <dbReference type="ARBA" id="ARBA00000553"/>
    </source>
</evidence>
<comment type="catalytic activity">
    <reaction evidence="7">
        <text>adenosine + H2O + H(+) = inosine + NH4(+)</text>
        <dbReference type="Rhea" id="RHEA:24408"/>
        <dbReference type="ChEBI" id="CHEBI:15377"/>
        <dbReference type="ChEBI" id="CHEBI:15378"/>
        <dbReference type="ChEBI" id="CHEBI:16335"/>
        <dbReference type="ChEBI" id="CHEBI:17596"/>
        <dbReference type="ChEBI" id="CHEBI:28938"/>
        <dbReference type="EC" id="3.5.4.4"/>
    </reaction>
    <physiologicalReaction direction="left-to-right" evidence="7">
        <dbReference type="Rhea" id="RHEA:24409"/>
    </physiologicalReaction>
</comment>
<dbReference type="EMBL" id="VSSQ01058428">
    <property type="protein sequence ID" value="MPN12137.1"/>
    <property type="molecule type" value="Genomic_DNA"/>
</dbReference>
<comment type="catalytic activity">
    <reaction evidence="8">
        <text>adenosine + phosphate = alpha-D-ribose 1-phosphate + adenine</text>
        <dbReference type="Rhea" id="RHEA:27642"/>
        <dbReference type="ChEBI" id="CHEBI:16335"/>
        <dbReference type="ChEBI" id="CHEBI:16708"/>
        <dbReference type="ChEBI" id="CHEBI:43474"/>
        <dbReference type="ChEBI" id="CHEBI:57720"/>
        <dbReference type="EC" id="2.4.2.1"/>
    </reaction>
    <physiologicalReaction direction="left-to-right" evidence="8">
        <dbReference type="Rhea" id="RHEA:27643"/>
    </physiologicalReaction>
</comment>
<dbReference type="GO" id="GO:0005507">
    <property type="term" value="F:copper ion binding"/>
    <property type="evidence" value="ECO:0007669"/>
    <property type="project" value="TreeGrafter"/>
</dbReference>
<reference evidence="10" key="1">
    <citation type="submission" date="2019-08" db="EMBL/GenBank/DDBJ databases">
        <authorList>
            <person name="Kucharzyk K."/>
            <person name="Murdoch R.W."/>
            <person name="Higgins S."/>
            <person name="Loffler F."/>
        </authorList>
    </citation>
    <scope>NUCLEOTIDE SEQUENCE</scope>
</reference>
<keyword evidence="4" id="KW-0479">Metal-binding</keyword>
<keyword evidence="10" id="KW-0560">Oxidoreductase</keyword>